<dbReference type="Proteomes" id="UP000380867">
    <property type="component" value="Unassembled WGS sequence"/>
</dbReference>
<accession>A0A5M4FFM8</accession>
<protein>
    <submittedName>
        <fullName evidence="1">Uncharacterized protein</fullName>
    </submittedName>
</protein>
<dbReference type="AlphaFoldDB" id="A0A5M4FFM8"/>
<comment type="caution">
    <text evidence="1">The sequence shown here is derived from an EMBL/GenBank/DDBJ whole genome shotgun (WGS) entry which is preliminary data.</text>
</comment>
<evidence type="ECO:0000313" key="2">
    <source>
        <dbReference type="Proteomes" id="UP000380867"/>
    </source>
</evidence>
<gene>
    <name evidence="1" type="ORF">ESP70_012260</name>
</gene>
<keyword evidence="2" id="KW-1185">Reference proteome</keyword>
<dbReference type="EMBL" id="SDPQ02000002">
    <property type="protein sequence ID" value="KAA1398095.1"/>
    <property type="molecule type" value="Genomic_DNA"/>
</dbReference>
<dbReference type="OrthoDB" id="3748893at2"/>
<dbReference type="RefSeq" id="WP_149689525.1">
    <property type="nucleotide sequence ID" value="NZ_SDPQ02000002.1"/>
</dbReference>
<reference evidence="1" key="1">
    <citation type="submission" date="2019-09" db="EMBL/GenBank/DDBJ databases">
        <authorList>
            <person name="Li J."/>
        </authorList>
    </citation>
    <scope>NUCLEOTIDE SEQUENCE [LARGE SCALE GENOMIC DNA]</scope>
    <source>
        <strain evidence="1">JCM 14732</strain>
    </source>
</reference>
<name>A0A5M4FFM8_9ACTN</name>
<organism evidence="1 2">
    <name type="scientific">Aeromicrobium ginsengisoli</name>
    <dbReference type="NCBI Taxonomy" id="363867"/>
    <lineage>
        <taxon>Bacteria</taxon>
        <taxon>Bacillati</taxon>
        <taxon>Actinomycetota</taxon>
        <taxon>Actinomycetes</taxon>
        <taxon>Propionibacteriales</taxon>
        <taxon>Nocardioidaceae</taxon>
        <taxon>Aeromicrobium</taxon>
    </lineage>
</organism>
<proteinExistence type="predicted"/>
<sequence>MISRRALLATGAATVVVAAGLGGAALGHRLDDLARNVGIEPHKEPDPADDRLIARVAADQNTLLAQVEALAVKHAKLGLSPFVAISTAHAKAVGVPAVVPDIAAPPANRAKAVDALVAAYSAASKARAADSVKAASPALARVLASMSAGLAQCARGVGELR</sequence>
<evidence type="ECO:0000313" key="1">
    <source>
        <dbReference type="EMBL" id="KAA1398095.1"/>
    </source>
</evidence>